<accession>A0A2S9IIV4</accession>
<dbReference type="Pfam" id="PF14079">
    <property type="entry name" value="DUF4260"/>
    <property type="match status" value="1"/>
</dbReference>
<organism evidence="2 3">
    <name type="scientific">Phyllobacterium phragmitis</name>
    <dbReference type="NCBI Taxonomy" id="2670329"/>
    <lineage>
        <taxon>Bacteria</taxon>
        <taxon>Pseudomonadati</taxon>
        <taxon>Pseudomonadota</taxon>
        <taxon>Alphaproteobacteria</taxon>
        <taxon>Hyphomicrobiales</taxon>
        <taxon>Phyllobacteriaceae</taxon>
        <taxon>Phyllobacterium</taxon>
    </lineage>
</organism>
<gene>
    <name evidence="2" type="ORF">C5748_26820</name>
</gene>
<comment type="caution">
    <text evidence="2">The sequence shown here is derived from an EMBL/GenBank/DDBJ whole genome shotgun (WGS) entry which is preliminary data.</text>
</comment>
<reference evidence="2 3" key="1">
    <citation type="submission" date="2018-02" db="EMBL/GenBank/DDBJ databases">
        <title>The draft genome of Phyllobacterium sp. 1N-3.</title>
        <authorList>
            <person name="Liu L."/>
            <person name="Li L."/>
            <person name="Zhang X."/>
            <person name="Wang T."/>
            <person name="Liang L."/>
        </authorList>
    </citation>
    <scope>NUCLEOTIDE SEQUENCE [LARGE SCALE GENOMIC DNA]</scope>
    <source>
        <strain evidence="2 3">1N-3</strain>
    </source>
</reference>
<name>A0A2S9IIV4_9HYPH</name>
<dbReference type="AlphaFoldDB" id="A0A2S9IIV4"/>
<evidence type="ECO:0000256" key="1">
    <source>
        <dbReference type="SAM" id="Phobius"/>
    </source>
</evidence>
<dbReference type="Proteomes" id="UP000239434">
    <property type="component" value="Unassembled WGS sequence"/>
</dbReference>
<feature type="transmembrane region" description="Helical" evidence="1">
    <location>
        <begin position="45"/>
        <end position="64"/>
    </location>
</feature>
<dbReference type="InterPro" id="IPR025356">
    <property type="entry name" value="DUF4260"/>
</dbReference>
<feature type="transmembrane region" description="Helical" evidence="1">
    <location>
        <begin position="84"/>
        <end position="110"/>
    </location>
</feature>
<evidence type="ECO:0000313" key="2">
    <source>
        <dbReference type="EMBL" id="PRD40460.1"/>
    </source>
</evidence>
<sequence>MNNNAELEQSDRGYPTGMVLWLLRAEALAVFAASISLFFFLGGEFWVLAVLFFAPDLSFVGYVVGKKAGAALYNAVHSYALPAVLAIAGVLTGLTILWHVALIFVAHAAFDRSLGYGLKYAAGFRHTHLGPIGNPPSAAAAFAQQGDV</sequence>
<proteinExistence type="predicted"/>
<feature type="transmembrane region" description="Helical" evidence="1">
    <location>
        <begin position="20"/>
        <end position="40"/>
    </location>
</feature>
<keyword evidence="3" id="KW-1185">Reference proteome</keyword>
<protein>
    <submittedName>
        <fullName evidence="2">DUF4260 domain-containing protein</fullName>
    </submittedName>
</protein>
<evidence type="ECO:0000313" key="3">
    <source>
        <dbReference type="Proteomes" id="UP000239434"/>
    </source>
</evidence>
<dbReference type="EMBL" id="PVBR01000047">
    <property type="protein sequence ID" value="PRD40460.1"/>
    <property type="molecule type" value="Genomic_DNA"/>
</dbReference>
<keyword evidence="1" id="KW-0812">Transmembrane</keyword>
<keyword evidence="1" id="KW-0472">Membrane</keyword>
<keyword evidence="1" id="KW-1133">Transmembrane helix</keyword>